<evidence type="ECO:0000313" key="1">
    <source>
        <dbReference type="EMBL" id="EFU37179.1"/>
    </source>
</evidence>
<organism evidence="1 2">
    <name type="scientific">Escherichia coli MS 85-1</name>
    <dbReference type="NCBI Taxonomy" id="679202"/>
    <lineage>
        <taxon>Bacteria</taxon>
        <taxon>Pseudomonadati</taxon>
        <taxon>Pseudomonadota</taxon>
        <taxon>Gammaproteobacteria</taxon>
        <taxon>Enterobacterales</taxon>
        <taxon>Enterobacteriaceae</taxon>
        <taxon>Escherichia</taxon>
    </lineage>
</organism>
<dbReference type="Proteomes" id="UP000005056">
    <property type="component" value="Unassembled WGS sequence"/>
</dbReference>
<accession>A0AAN3SGS4</accession>
<dbReference type="EMBL" id="ADWQ01000002">
    <property type="protein sequence ID" value="EFU37179.1"/>
    <property type="molecule type" value="Genomic_DNA"/>
</dbReference>
<gene>
    <name evidence="1" type="ORF">HMPREF9350_00478</name>
</gene>
<proteinExistence type="predicted"/>
<reference evidence="1 2" key="1">
    <citation type="submission" date="2010-09" db="EMBL/GenBank/DDBJ databases">
        <authorList>
            <person name="Weinstock G."/>
            <person name="Sodergren E."/>
            <person name="Clifton S."/>
            <person name="Fulton L."/>
            <person name="Fulton B."/>
            <person name="Courtney L."/>
            <person name="Fronick C."/>
            <person name="Harrison M."/>
            <person name="Strong C."/>
            <person name="Farmer C."/>
            <person name="Delahaunty K."/>
            <person name="Markovic C."/>
            <person name="Hall O."/>
            <person name="Minx P."/>
            <person name="Tomlinson C."/>
            <person name="Mitreva M."/>
            <person name="Hou S."/>
            <person name="Chen J."/>
            <person name="Wollam A."/>
            <person name="Pepin K.H."/>
            <person name="Johnson M."/>
            <person name="Bhonagiri V."/>
            <person name="Zhang X."/>
            <person name="Suruliraj S."/>
            <person name="Warren W."/>
            <person name="Chinwalla A."/>
            <person name="Mardis E.R."/>
            <person name="Wilson R.K."/>
        </authorList>
    </citation>
    <scope>NUCLEOTIDE SEQUENCE [LARGE SCALE GENOMIC DNA]</scope>
    <source>
        <strain evidence="1 2">MS 85-1</strain>
    </source>
</reference>
<protein>
    <submittedName>
        <fullName evidence="1">Uncharacterized protein</fullName>
    </submittedName>
</protein>
<sequence length="117" mass="13544">MLFELGYGITQRGEIQWRYESFAHAITQKDQFVDVILQMLIERVGYVFQMITLAGDIGIFQHHHFTPGEQGGKKQYHDKAEINDMTRPQAACEFFQPALVFHFCLVLHPDDSQPAFL</sequence>
<dbReference type="AlphaFoldDB" id="A0AAN3SGS4"/>
<evidence type="ECO:0000313" key="2">
    <source>
        <dbReference type="Proteomes" id="UP000005056"/>
    </source>
</evidence>
<name>A0AAN3SGS4_ECOLX</name>
<comment type="caution">
    <text evidence="1">The sequence shown here is derived from an EMBL/GenBank/DDBJ whole genome shotgun (WGS) entry which is preliminary data.</text>
</comment>